<evidence type="ECO:0000259" key="3">
    <source>
        <dbReference type="Pfam" id="PF13579"/>
    </source>
</evidence>
<proteinExistence type="predicted"/>
<dbReference type="Pfam" id="PF13692">
    <property type="entry name" value="Glyco_trans_1_4"/>
    <property type="match status" value="1"/>
</dbReference>
<dbReference type="Gene3D" id="3.40.50.2000">
    <property type="entry name" value="Glycogen Phosphorylase B"/>
    <property type="match status" value="2"/>
</dbReference>
<accession>A0ABX0DES2</accession>
<evidence type="ECO:0000256" key="1">
    <source>
        <dbReference type="ARBA" id="ARBA00022676"/>
    </source>
</evidence>
<dbReference type="CDD" id="cd03794">
    <property type="entry name" value="GT4_WbuB-like"/>
    <property type="match status" value="1"/>
</dbReference>
<protein>
    <submittedName>
        <fullName evidence="4">Glycosyltransferase family 4 protein</fullName>
    </submittedName>
</protein>
<keyword evidence="5" id="KW-1185">Reference proteome</keyword>
<dbReference type="PANTHER" id="PTHR12526">
    <property type="entry name" value="GLYCOSYLTRANSFERASE"/>
    <property type="match status" value="1"/>
</dbReference>
<evidence type="ECO:0000313" key="5">
    <source>
        <dbReference type="Proteomes" id="UP000479226"/>
    </source>
</evidence>
<comment type="caution">
    <text evidence="4">The sequence shown here is derived from an EMBL/GenBank/DDBJ whole genome shotgun (WGS) entry which is preliminary data.</text>
</comment>
<dbReference type="SUPFAM" id="SSF53756">
    <property type="entry name" value="UDP-Glycosyltransferase/glycogen phosphorylase"/>
    <property type="match status" value="1"/>
</dbReference>
<dbReference type="InterPro" id="IPR028098">
    <property type="entry name" value="Glyco_trans_4-like_N"/>
</dbReference>
<gene>
    <name evidence="4" type="ORF">G6N77_10515</name>
</gene>
<keyword evidence="2" id="KW-0808">Transferase</keyword>
<dbReference type="Proteomes" id="UP000479226">
    <property type="component" value="Unassembled WGS sequence"/>
</dbReference>
<sequence length="392" mass="41324">MSMQKPLKVVVATRLFAPEVGAAAFRLKALVDGLVEQGAVVEVITTKPPKGSGVFKPAYKLRRWPVLRDKGGNVRGYVQYLSFDIPAFFRLLAVKADVVVSEPPPTTGLVVALSSLLLRRPFVYYAADVWTEALSAMEVPGIVKKVMGALEGFVLRHAAAVVAVSEPVAEQVAKFNVPHDRVLVTGNGVDTATFGLTGPTTSVDVPYFVYTGTMSEWQGAGVFIEALPLVLAKAPGIQLRFFGQGTDEPHLKEMAERIAPESVHFGGVVAPHEAASWIRGAAGALVSIKPGQGYDFAKPTKIYAAAGCGTPVIFAGQGDGADIVEDNELGDTCAWNPAEVADAMIRLLGNPASPAKREQLSAWVVANCSLVSVGESAAKAVLGAAFREVGQA</sequence>
<dbReference type="Pfam" id="PF13579">
    <property type="entry name" value="Glyco_trans_4_4"/>
    <property type="match status" value="1"/>
</dbReference>
<dbReference type="EMBL" id="JAAKZI010000016">
    <property type="protein sequence ID" value="NGN83889.1"/>
    <property type="molecule type" value="Genomic_DNA"/>
</dbReference>
<evidence type="ECO:0000313" key="4">
    <source>
        <dbReference type="EMBL" id="NGN83889.1"/>
    </source>
</evidence>
<reference evidence="4 5" key="1">
    <citation type="submission" date="2020-02" db="EMBL/GenBank/DDBJ databases">
        <title>Genome sequence of the type strain DSM 27180 of Arthrobacter silviterrae.</title>
        <authorList>
            <person name="Gao J."/>
            <person name="Sun J."/>
        </authorList>
    </citation>
    <scope>NUCLEOTIDE SEQUENCE [LARGE SCALE GENOMIC DNA]</scope>
    <source>
        <strain evidence="4 5">DSM 27180</strain>
    </source>
</reference>
<feature type="domain" description="Glycosyltransferase subfamily 4-like N-terminal" evidence="3">
    <location>
        <begin position="23"/>
        <end position="188"/>
    </location>
</feature>
<name>A0ABX0DES2_9MICC</name>
<organism evidence="4 5">
    <name type="scientific">Arthrobacter silviterrae</name>
    <dbReference type="NCBI Taxonomy" id="2026658"/>
    <lineage>
        <taxon>Bacteria</taxon>
        <taxon>Bacillati</taxon>
        <taxon>Actinomycetota</taxon>
        <taxon>Actinomycetes</taxon>
        <taxon>Micrococcales</taxon>
        <taxon>Micrococcaceae</taxon>
        <taxon>Arthrobacter</taxon>
    </lineage>
</organism>
<keyword evidence="1" id="KW-0328">Glycosyltransferase</keyword>
<evidence type="ECO:0000256" key="2">
    <source>
        <dbReference type="ARBA" id="ARBA00022679"/>
    </source>
</evidence>